<dbReference type="AlphaFoldDB" id="A0A8J3T6P9"/>
<reference evidence="2" key="1">
    <citation type="submission" date="2021-01" db="EMBL/GenBank/DDBJ databases">
        <title>Whole genome shotgun sequence of Planobispora takensis NBRC 109077.</title>
        <authorList>
            <person name="Komaki H."/>
            <person name="Tamura T."/>
        </authorList>
    </citation>
    <scope>NUCLEOTIDE SEQUENCE</scope>
    <source>
        <strain evidence="2">NBRC 109077</strain>
    </source>
</reference>
<evidence type="ECO:0000313" key="3">
    <source>
        <dbReference type="Proteomes" id="UP000634476"/>
    </source>
</evidence>
<dbReference type="CDD" id="cd00090">
    <property type="entry name" value="HTH_ARSR"/>
    <property type="match status" value="1"/>
</dbReference>
<dbReference type="RefSeq" id="WP_203876330.1">
    <property type="nucleotide sequence ID" value="NZ_BOOK01000029.1"/>
</dbReference>
<dbReference type="InterPro" id="IPR011991">
    <property type="entry name" value="ArsR-like_HTH"/>
</dbReference>
<dbReference type="Pfam" id="PF12840">
    <property type="entry name" value="HTH_20"/>
    <property type="match status" value="1"/>
</dbReference>
<dbReference type="InterPro" id="IPR036390">
    <property type="entry name" value="WH_DNA-bd_sf"/>
</dbReference>
<gene>
    <name evidence="2" type="ORF">Pta02_39920</name>
</gene>
<feature type="compositionally biased region" description="Low complexity" evidence="1">
    <location>
        <begin position="95"/>
        <end position="104"/>
    </location>
</feature>
<proteinExistence type="predicted"/>
<name>A0A8J3T6P9_9ACTN</name>
<feature type="region of interest" description="Disordered" evidence="1">
    <location>
        <begin position="90"/>
        <end position="117"/>
    </location>
</feature>
<comment type="caution">
    <text evidence="2">The sequence shown here is derived from an EMBL/GenBank/DDBJ whole genome shotgun (WGS) entry which is preliminary data.</text>
</comment>
<dbReference type="Proteomes" id="UP000634476">
    <property type="component" value="Unassembled WGS sequence"/>
</dbReference>
<accession>A0A8J3T6P9</accession>
<evidence type="ECO:0000256" key="1">
    <source>
        <dbReference type="SAM" id="MobiDB-lite"/>
    </source>
</evidence>
<organism evidence="2 3">
    <name type="scientific">Planobispora takensis</name>
    <dbReference type="NCBI Taxonomy" id="1367882"/>
    <lineage>
        <taxon>Bacteria</taxon>
        <taxon>Bacillati</taxon>
        <taxon>Actinomycetota</taxon>
        <taxon>Actinomycetes</taxon>
        <taxon>Streptosporangiales</taxon>
        <taxon>Streptosporangiaceae</taxon>
        <taxon>Planobispora</taxon>
    </lineage>
</organism>
<evidence type="ECO:0000313" key="2">
    <source>
        <dbReference type="EMBL" id="GII01984.1"/>
    </source>
</evidence>
<keyword evidence="3" id="KW-1185">Reference proteome</keyword>
<dbReference type="EMBL" id="BOOK01000029">
    <property type="protein sequence ID" value="GII01984.1"/>
    <property type="molecule type" value="Genomic_DNA"/>
</dbReference>
<sequence length="216" mass="23496">MSATEMTLMDEPDRLRVALTPIRRRLLARLREPASAARLAAELGLPRQRVNYHFKALEQAGLIELVEERPRRGFAERIMRATANAFLVDPGVLSPTETGEPSGAEPGGSSGAEPGDGFERIADRYAAEHLVEAAAGTVREVTRMAAAADRRGVRLLTFTLEAEVRFEAPGDVHRFTDELAEAVAQVAARFDTPGGRSYRLLAGGHPTPRQGAEDDR</sequence>
<dbReference type="SUPFAM" id="SSF46785">
    <property type="entry name" value="Winged helix' DNA-binding domain"/>
    <property type="match status" value="1"/>
</dbReference>
<dbReference type="InterPro" id="IPR036388">
    <property type="entry name" value="WH-like_DNA-bd_sf"/>
</dbReference>
<feature type="region of interest" description="Disordered" evidence="1">
    <location>
        <begin position="194"/>
        <end position="216"/>
    </location>
</feature>
<dbReference type="Gene3D" id="1.10.10.10">
    <property type="entry name" value="Winged helix-like DNA-binding domain superfamily/Winged helix DNA-binding domain"/>
    <property type="match status" value="1"/>
</dbReference>
<protein>
    <submittedName>
        <fullName evidence="2">Transcriptional regulator</fullName>
    </submittedName>
</protein>